<sequence>MGRYSEVFYIYPDPFDDGTGSKKVALRICLFREVKNADHLLAELRSGKITGSLIKAELVHSTFQLLAAANRALHASKHEKMITKNVHTELIYSLSPTTSISDSLLTFGISENTTDIIAALVGDSSGDCLTKLLKVIKGKSVPLKELKNVTNVSKIKEVYHLKEPELNFSSIDDSIVSRMIAKDYGA</sequence>
<organism evidence="6 7">
    <name type="scientific">Trichinella nelsoni</name>
    <dbReference type="NCBI Taxonomy" id="6336"/>
    <lineage>
        <taxon>Eukaryota</taxon>
        <taxon>Metazoa</taxon>
        <taxon>Ecdysozoa</taxon>
        <taxon>Nematoda</taxon>
        <taxon>Enoplea</taxon>
        <taxon>Dorylaimia</taxon>
        <taxon>Trichinellida</taxon>
        <taxon>Trichinellidae</taxon>
        <taxon>Trichinella</taxon>
    </lineage>
</organism>
<keyword evidence="3" id="KW-0819">tRNA processing</keyword>
<comment type="caution">
    <text evidence="6">The sequence shown here is derived from an EMBL/GenBank/DDBJ whole genome shotgun (WGS) entry which is preliminary data.</text>
</comment>
<dbReference type="Gene3D" id="3.30.2380.10">
    <property type="entry name" value="CGI121/TPRKB"/>
    <property type="match status" value="1"/>
</dbReference>
<accession>A0A0V0RRB3</accession>
<dbReference type="GO" id="GO:0005634">
    <property type="term" value="C:nucleus"/>
    <property type="evidence" value="ECO:0007669"/>
    <property type="project" value="UniProtKB-SubCell"/>
</dbReference>
<dbReference type="NCBIfam" id="NF011465">
    <property type="entry name" value="PRK14886.1-1"/>
    <property type="match status" value="1"/>
</dbReference>
<dbReference type="PANTHER" id="PTHR15840">
    <property type="entry name" value="CGI-121 FAMILY MEMBER"/>
    <property type="match status" value="1"/>
</dbReference>
<name>A0A0V0RRB3_9BILA</name>
<dbReference type="InterPro" id="IPR013926">
    <property type="entry name" value="CGI121/TPRKB"/>
</dbReference>
<evidence type="ECO:0000313" key="7">
    <source>
        <dbReference type="Proteomes" id="UP000054630"/>
    </source>
</evidence>
<dbReference type="InterPro" id="IPR036504">
    <property type="entry name" value="CGI121/TPRKB_sf"/>
</dbReference>
<keyword evidence="7" id="KW-1185">Reference proteome</keyword>
<evidence type="ECO:0000256" key="1">
    <source>
        <dbReference type="ARBA" id="ARBA00004123"/>
    </source>
</evidence>
<evidence type="ECO:0000256" key="4">
    <source>
        <dbReference type="ARBA" id="ARBA00023242"/>
    </source>
</evidence>
<dbReference type="Proteomes" id="UP000054630">
    <property type="component" value="Unassembled WGS sequence"/>
</dbReference>
<dbReference type="AlphaFoldDB" id="A0A0V0RRB3"/>
<evidence type="ECO:0000256" key="3">
    <source>
        <dbReference type="ARBA" id="ARBA00022694"/>
    </source>
</evidence>
<evidence type="ECO:0000256" key="5">
    <source>
        <dbReference type="RuleBase" id="RU004398"/>
    </source>
</evidence>
<dbReference type="EMBL" id="JYDL01000096">
    <property type="protein sequence ID" value="KRX16972.1"/>
    <property type="molecule type" value="Genomic_DNA"/>
</dbReference>
<dbReference type="PANTHER" id="PTHR15840:SF10">
    <property type="entry name" value="EKC_KEOPS COMPLEX SUBUNIT TPRKB"/>
    <property type="match status" value="1"/>
</dbReference>
<dbReference type="SUPFAM" id="SSF143870">
    <property type="entry name" value="PF0523-like"/>
    <property type="match status" value="1"/>
</dbReference>
<dbReference type="GO" id="GO:0005829">
    <property type="term" value="C:cytosol"/>
    <property type="evidence" value="ECO:0007669"/>
    <property type="project" value="TreeGrafter"/>
</dbReference>
<dbReference type="GO" id="GO:0000408">
    <property type="term" value="C:EKC/KEOPS complex"/>
    <property type="evidence" value="ECO:0007669"/>
    <property type="project" value="TreeGrafter"/>
</dbReference>
<gene>
    <name evidence="6" type="primary">Tprkb</name>
    <name evidence="6" type="ORF">T07_11035</name>
</gene>
<dbReference type="OrthoDB" id="329139at2759"/>
<protein>
    <submittedName>
        <fullName evidence="6">TP53RK-binding protein</fullName>
    </submittedName>
</protein>
<reference evidence="6 7" key="1">
    <citation type="submission" date="2015-01" db="EMBL/GenBank/DDBJ databases">
        <title>Evolution of Trichinella species and genotypes.</title>
        <authorList>
            <person name="Korhonen P.K."/>
            <person name="Edoardo P."/>
            <person name="Giuseppe L.R."/>
            <person name="Gasser R.B."/>
        </authorList>
    </citation>
    <scope>NUCLEOTIDE SEQUENCE [LARGE SCALE GENOMIC DNA]</scope>
    <source>
        <strain evidence="6">ISS37</strain>
    </source>
</reference>
<comment type="similarity">
    <text evidence="2 5">Belongs to the CGI121/TPRKB family.</text>
</comment>
<dbReference type="GO" id="GO:0002949">
    <property type="term" value="P:tRNA threonylcarbamoyladenosine modification"/>
    <property type="evidence" value="ECO:0007669"/>
    <property type="project" value="TreeGrafter"/>
</dbReference>
<dbReference type="STRING" id="6336.A0A0V0RRB3"/>
<proteinExistence type="inferred from homology"/>
<evidence type="ECO:0000313" key="6">
    <source>
        <dbReference type="EMBL" id="KRX16972.1"/>
    </source>
</evidence>
<evidence type="ECO:0000256" key="2">
    <source>
        <dbReference type="ARBA" id="ARBA00005546"/>
    </source>
</evidence>
<keyword evidence="4 5" id="KW-0539">Nucleus</keyword>
<dbReference type="Pfam" id="PF08617">
    <property type="entry name" value="CGI-121"/>
    <property type="match status" value="1"/>
</dbReference>
<comment type="subcellular location">
    <subcellularLocation>
        <location evidence="1">Nucleus</location>
    </subcellularLocation>
</comment>